<dbReference type="PANTHER" id="PTHR46481:SF10">
    <property type="entry name" value="ZINC FINGER BED DOMAIN-CONTAINING PROTEIN 39"/>
    <property type="match status" value="1"/>
</dbReference>
<dbReference type="KEGG" id="foc:113215437"/>
<dbReference type="GO" id="GO:0008270">
    <property type="term" value="F:zinc ion binding"/>
    <property type="evidence" value="ECO:0007669"/>
    <property type="project" value="UniProtKB-KW"/>
</dbReference>
<evidence type="ECO:0000256" key="1">
    <source>
        <dbReference type="ARBA" id="ARBA00004123"/>
    </source>
</evidence>
<evidence type="ECO:0000256" key="4">
    <source>
        <dbReference type="ARBA" id="ARBA00022833"/>
    </source>
</evidence>
<sequence length="589" mass="66429">MCLEIKEILKSRLVAATTDGWTENHTKSKLIAVTIHFISDKWKIQFRLLLAVPLPFEEGPTTAEKLRAALDAALQKFELDATKLSWVTDNGSDIVKALNGTSRFYCANHAINIIVRTTLSVKYAELIQRCIKSSALAQLIVDDCTAWVIEVRQKIPSKFASANDLTLALTNPQSQSHIKMLRSVRDAFPRVKDYLKNDCPELMVTTEDITDLIRFLGPFDLDGSREKSASVTPSRIPALLHHCALDPDDSGMMISLKDTARDECTILRALEAIEGCKQVVGYFNKSGLKPWLKQEGCRTTKQEICTRWNSQLEMLESVNDAWDKIKGLLTSKGKKGNEVLKAFNEIDKTDVEDLISFLEPFEIHTKELEGHLHPTIQKCVPSKYALLLHCEPDDDDTALMSAIRKKALDLVEDKMQIQAEQKLAYFLWPSMNGLDALPEEERNQVHADMRRRALGEDDLRDLDENQDVPQPPPAKKARVDPYAALRTKKKPVAVKDEVTKYLAMDPEEIGDDSDLLKWWQTKGTVLFPKMAKVAMDILAIPASSAPCETIWSDAGRIDTDDRSSMSMDTLQDHLVLRHHLRSKRLAKET</sequence>
<evidence type="ECO:0000313" key="8">
    <source>
        <dbReference type="Proteomes" id="UP000504606"/>
    </source>
</evidence>
<dbReference type="OrthoDB" id="1607513at2759"/>
<evidence type="ECO:0000256" key="5">
    <source>
        <dbReference type="ARBA" id="ARBA00023242"/>
    </source>
</evidence>
<dbReference type="InterPro" id="IPR012337">
    <property type="entry name" value="RNaseH-like_sf"/>
</dbReference>
<feature type="domain" description="HAT C-terminal dimerisation" evidence="7">
    <location>
        <begin position="498"/>
        <end position="578"/>
    </location>
</feature>
<proteinExistence type="predicted"/>
<dbReference type="InterPro" id="IPR052035">
    <property type="entry name" value="ZnF_BED_domain_contain"/>
</dbReference>
<keyword evidence="5" id="KW-0539">Nucleus</keyword>
<keyword evidence="3" id="KW-0863">Zinc-finger</keyword>
<name>A0A9C6U3J3_FRAOC</name>
<evidence type="ECO:0000259" key="7">
    <source>
        <dbReference type="Pfam" id="PF05699"/>
    </source>
</evidence>
<keyword evidence="2" id="KW-0479">Metal-binding</keyword>
<dbReference type="Proteomes" id="UP000504606">
    <property type="component" value="Unplaced"/>
</dbReference>
<dbReference type="InterPro" id="IPR008906">
    <property type="entry name" value="HATC_C_dom"/>
</dbReference>
<dbReference type="GO" id="GO:0005634">
    <property type="term" value="C:nucleus"/>
    <property type="evidence" value="ECO:0007669"/>
    <property type="project" value="UniProtKB-SubCell"/>
</dbReference>
<dbReference type="PANTHER" id="PTHR46481">
    <property type="entry name" value="ZINC FINGER BED DOMAIN-CONTAINING PROTEIN 4"/>
    <property type="match status" value="1"/>
</dbReference>
<evidence type="ECO:0000313" key="9">
    <source>
        <dbReference type="RefSeq" id="XP_052125545.1"/>
    </source>
</evidence>
<gene>
    <name evidence="9" type="primary">LOC113215437</name>
</gene>
<dbReference type="RefSeq" id="XP_052125545.1">
    <property type="nucleotide sequence ID" value="XM_052269585.1"/>
</dbReference>
<evidence type="ECO:0000256" key="2">
    <source>
        <dbReference type="ARBA" id="ARBA00022723"/>
    </source>
</evidence>
<keyword evidence="8" id="KW-1185">Reference proteome</keyword>
<keyword evidence="4" id="KW-0862">Zinc</keyword>
<evidence type="ECO:0000256" key="6">
    <source>
        <dbReference type="SAM" id="MobiDB-lite"/>
    </source>
</evidence>
<comment type="subcellular location">
    <subcellularLocation>
        <location evidence="1">Nucleus</location>
    </subcellularLocation>
</comment>
<protein>
    <submittedName>
        <fullName evidence="9">Uncharacterized protein LOC113215437 isoform X1</fullName>
    </submittedName>
</protein>
<evidence type="ECO:0000256" key="3">
    <source>
        <dbReference type="ARBA" id="ARBA00022771"/>
    </source>
</evidence>
<organism evidence="8 9">
    <name type="scientific">Frankliniella occidentalis</name>
    <name type="common">Western flower thrips</name>
    <name type="synonym">Euthrips occidentalis</name>
    <dbReference type="NCBI Taxonomy" id="133901"/>
    <lineage>
        <taxon>Eukaryota</taxon>
        <taxon>Metazoa</taxon>
        <taxon>Ecdysozoa</taxon>
        <taxon>Arthropoda</taxon>
        <taxon>Hexapoda</taxon>
        <taxon>Insecta</taxon>
        <taxon>Pterygota</taxon>
        <taxon>Neoptera</taxon>
        <taxon>Paraneoptera</taxon>
        <taxon>Thysanoptera</taxon>
        <taxon>Terebrantia</taxon>
        <taxon>Thripoidea</taxon>
        <taxon>Thripidae</taxon>
        <taxon>Frankliniella</taxon>
    </lineage>
</organism>
<dbReference type="GeneID" id="113215437"/>
<dbReference type="Pfam" id="PF05699">
    <property type="entry name" value="Dimer_Tnp_hAT"/>
    <property type="match status" value="1"/>
</dbReference>
<dbReference type="AlphaFoldDB" id="A0A9C6U3J3"/>
<accession>A0A9C6U3J3</accession>
<dbReference type="SUPFAM" id="SSF53098">
    <property type="entry name" value="Ribonuclease H-like"/>
    <property type="match status" value="1"/>
</dbReference>
<dbReference type="GO" id="GO:0046983">
    <property type="term" value="F:protein dimerization activity"/>
    <property type="evidence" value="ECO:0007669"/>
    <property type="project" value="InterPro"/>
</dbReference>
<reference evidence="9" key="1">
    <citation type="submission" date="2025-08" db="UniProtKB">
        <authorList>
            <consortium name="RefSeq"/>
        </authorList>
    </citation>
    <scope>IDENTIFICATION</scope>
    <source>
        <tissue evidence="9">Whole organism</tissue>
    </source>
</reference>
<feature type="region of interest" description="Disordered" evidence="6">
    <location>
        <begin position="455"/>
        <end position="480"/>
    </location>
</feature>